<accession>A0ABP0XDA1</accession>
<reference evidence="1" key="1">
    <citation type="submission" date="2024-02" db="EMBL/GenBank/DDBJ databases">
        <authorList>
            <consortium name="ELIXIR-Norway"/>
            <consortium name="Elixir Norway"/>
        </authorList>
    </citation>
    <scope>NUCLEOTIDE SEQUENCE</scope>
</reference>
<dbReference type="EMBL" id="OZ020103">
    <property type="protein sequence ID" value="CAK9277102.1"/>
    <property type="molecule type" value="Genomic_DNA"/>
</dbReference>
<sequence>MAACFLPVDSKETIDEQQLTLFYPIAKDGADLGQIGIAFEANIRAARIMVRSHRFNADKILEELEDVQGEAGTSEELWPIEAFVVRQVAVADNSDLLQQLASCVETLAEGVGVSLSWDLARELADLAIERRKHETATAYLQRARSLAKDHEVGCQSQSTFWLKWSLSTSRTSLACKSWRKPSGLVMREVRKVQGISSANAGWWYTLTGSLLLEEAWTNSPTSASASPMTLLKTFAAAEASGIKGAYLVAVEPVPKEVNEIAMTLGVVVTPKVLLILHTTQ</sequence>
<name>A0ABP0XDA1_9BRYO</name>
<protein>
    <submittedName>
        <fullName evidence="1">Uncharacterized protein</fullName>
    </submittedName>
</protein>
<organism evidence="1 2">
    <name type="scientific">Sphagnum jensenii</name>
    <dbReference type="NCBI Taxonomy" id="128206"/>
    <lineage>
        <taxon>Eukaryota</taxon>
        <taxon>Viridiplantae</taxon>
        <taxon>Streptophyta</taxon>
        <taxon>Embryophyta</taxon>
        <taxon>Bryophyta</taxon>
        <taxon>Sphagnophytina</taxon>
        <taxon>Sphagnopsida</taxon>
        <taxon>Sphagnales</taxon>
        <taxon>Sphagnaceae</taxon>
        <taxon>Sphagnum</taxon>
    </lineage>
</organism>
<evidence type="ECO:0000313" key="1">
    <source>
        <dbReference type="EMBL" id="CAK9277102.1"/>
    </source>
</evidence>
<dbReference type="Proteomes" id="UP001497444">
    <property type="component" value="Chromosome 8"/>
</dbReference>
<gene>
    <name evidence="1" type="ORF">CSSPJE1EN1_LOCUS22580</name>
</gene>
<proteinExistence type="predicted"/>
<evidence type="ECO:0000313" key="2">
    <source>
        <dbReference type="Proteomes" id="UP001497444"/>
    </source>
</evidence>
<keyword evidence="2" id="KW-1185">Reference proteome</keyword>